<gene>
    <name evidence="3" type="ORF">KQX62_03675</name>
</gene>
<evidence type="ECO:0000313" key="4">
    <source>
        <dbReference type="Proteomes" id="UP001163166"/>
    </source>
</evidence>
<feature type="signal peptide" evidence="2">
    <location>
        <begin position="1"/>
        <end position="23"/>
    </location>
</feature>
<keyword evidence="2" id="KW-0732">Signal</keyword>
<dbReference type="RefSeq" id="WP_264075453.1">
    <property type="nucleotide sequence ID" value="NZ_CP076676.1"/>
</dbReference>
<feature type="chain" id="PRO_5043858711" evidence="2">
    <location>
        <begin position="24"/>
        <end position="85"/>
    </location>
</feature>
<proteinExistence type="predicted"/>
<reference evidence="3" key="1">
    <citation type="journal article" date="2022" name="Biol. Control">
        <title>In silico genomic analysis of Rhodopseudomonas palustris strains revealed potential biocontrol agents and crop yield enhancers.</title>
        <authorList>
            <person name="Surachat K."/>
            <person name="Kantachote D."/>
            <person name="Deachamag P."/>
            <person name="Wonglapsuwan M."/>
        </authorList>
    </citation>
    <scope>NUCLEOTIDE SEQUENCE</scope>
    <source>
        <strain evidence="3">TLS06</strain>
    </source>
</reference>
<evidence type="ECO:0000256" key="2">
    <source>
        <dbReference type="SAM" id="SignalP"/>
    </source>
</evidence>
<feature type="region of interest" description="Disordered" evidence="1">
    <location>
        <begin position="32"/>
        <end position="62"/>
    </location>
</feature>
<dbReference type="AlphaFoldDB" id="A0AAX3E215"/>
<organism evidence="3 4">
    <name type="scientific">Rhodopseudomonas palustris</name>
    <dbReference type="NCBI Taxonomy" id="1076"/>
    <lineage>
        <taxon>Bacteria</taxon>
        <taxon>Pseudomonadati</taxon>
        <taxon>Pseudomonadota</taxon>
        <taxon>Alphaproteobacteria</taxon>
        <taxon>Hyphomicrobiales</taxon>
        <taxon>Nitrobacteraceae</taxon>
        <taxon>Rhodopseudomonas</taxon>
    </lineage>
</organism>
<evidence type="ECO:0000256" key="1">
    <source>
        <dbReference type="SAM" id="MobiDB-lite"/>
    </source>
</evidence>
<name>A0AAX3E215_RHOPL</name>
<dbReference type="EMBL" id="CP076676">
    <property type="protein sequence ID" value="UYO40425.1"/>
    <property type="molecule type" value="Genomic_DNA"/>
</dbReference>
<accession>A0AAX3E215</accession>
<evidence type="ECO:0000313" key="3">
    <source>
        <dbReference type="EMBL" id="UYO40425.1"/>
    </source>
</evidence>
<sequence>MRTTNLLTTALFAGALVASSLSAAPALARGQQDQRNAGEAAATASGCSSYERAPDGSWRQIPCLSSGPAAAITRSSSSRSSEASN</sequence>
<dbReference type="Proteomes" id="UP001163166">
    <property type="component" value="Chromosome"/>
</dbReference>
<protein>
    <submittedName>
        <fullName evidence="3">Uncharacterized protein</fullName>
    </submittedName>
</protein>